<keyword evidence="12" id="KW-1185">Reference proteome</keyword>
<evidence type="ECO:0000256" key="10">
    <source>
        <dbReference type="RuleBase" id="RU003657"/>
    </source>
</evidence>
<evidence type="ECO:0000256" key="9">
    <source>
        <dbReference type="HAMAP-Rule" id="MF_01014"/>
    </source>
</evidence>
<evidence type="ECO:0000256" key="7">
    <source>
        <dbReference type="ARBA" id="ARBA00023102"/>
    </source>
</evidence>
<dbReference type="PANTHER" id="PTHR43090">
    <property type="entry name" value="1-(5-PHOSPHORIBOSYL)-5-[(5-PHOSPHORIBOSYLAMINO)METHYLIDENEAMINO] IMIDAZOLE-4-CARBOXAMIDE ISOMERASE"/>
    <property type="match status" value="1"/>
</dbReference>
<dbReference type="Gene3D" id="3.20.20.70">
    <property type="entry name" value="Aldolase class I"/>
    <property type="match status" value="2"/>
</dbReference>
<evidence type="ECO:0000256" key="6">
    <source>
        <dbReference type="ARBA" id="ARBA00022605"/>
    </source>
</evidence>
<dbReference type="InterPro" id="IPR013785">
    <property type="entry name" value="Aldolase_TIM"/>
</dbReference>
<keyword evidence="7 9" id="KW-0368">Histidine biosynthesis</keyword>
<comment type="catalytic activity">
    <reaction evidence="1 9">
        <text>1-(5-phospho-beta-D-ribosyl)-5-[(5-phospho-beta-D-ribosylamino)methylideneamino]imidazole-4-carboxamide = 5-[(5-phospho-1-deoxy-D-ribulos-1-ylimino)methylamino]-1-(5-phospho-beta-D-ribosyl)imidazole-4-carboxamide</text>
        <dbReference type="Rhea" id="RHEA:15469"/>
        <dbReference type="ChEBI" id="CHEBI:58435"/>
        <dbReference type="ChEBI" id="CHEBI:58525"/>
        <dbReference type="EC" id="5.3.1.16"/>
    </reaction>
</comment>
<gene>
    <name evidence="9" type="primary">hisA</name>
    <name evidence="11" type="ORF">LX97_00423</name>
</gene>
<evidence type="ECO:0000256" key="2">
    <source>
        <dbReference type="ARBA" id="ARBA00004496"/>
    </source>
</evidence>
<proteinExistence type="inferred from homology"/>
<reference evidence="11 12" key="1">
    <citation type="submission" date="2018-06" db="EMBL/GenBank/DDBJ databases">
        <title>Genomic Encyclopedia of Archaeal and Bacterial Type Strains, Phase II (KMG-II): from individual species to whole genera.</title>
        <authorList>
            <person name="Goeker M."/>
        </authorList>
    </citation>
    <scope>NUCLEOTIDE SEQUENCE [LARGE SCALE GENOMIC DNA]</scope>
    <source>
        <strain evidence="11 12">DSM 17205</strain>
    </source>
</reference>
<dbReference type="EC" id="5.3.1.16" evidence="9"/>
<evidence type="ECO:0000313" key="11">
    <source>
        <dbReference type="EMBL" id="PZX43423.1"/>
    </source>
</evidence>
<evidence type="ECO:0000256" key="4">
    <source>
        <dbReference type="ARBA" id="ARBA00009667"/>
    </source>
</evidence>
<name>A0ABX5Q0S2_9FLAO</name>
<protein>
    <recommendedName>
        <fullName evidence="9">1-(5-phosphoribosyl)-5-[(5-phosphoribosylamino)methylideneamino] imidazole-4-carboxamide isomerase</fullName>
        <ecNumber evidence="9">5.3.1.16</ecNumber>
    </recommendedName>
    <alternativeName>
        <fullName evidence="9">Phosphoribosylformimino-5-aminoimidazole carboxamide ribotide isomerase</fullName>
    </alternativeName>
</protein>
<feature type="active site" description="Proton donor" evidence="9">
    <location>
        <position position="152"/>
    </location>
</feature>
<dbReference type="HAMAP" id="MF_01014">
    <property type="entry name" value="HisA"/>
    <property type="match status" value="1"/>
</dbReference>
<dbReference type="InterPro" id="IPR044524">
    <property type="entry name" value="Isoase_HisA-like"/>
</dbReference>
<evidence type="ECO:0000313" key="12">
    <source>
        <dbReference type="Proteomes" id="UP000248584"/>
    </source>
</evidence>
<dbReference type="Pfam" id="PF00977">
    <property type="entry name" value="His_biosynth"/>
    <property type="match status" value="2"/>
</dbReference>
<dbReference type="GO" id="GO:0016853">
    <property type="term" value="F:isomerase activity"/>
    <property type="evidence" value="ECO:0007669"/>
    <property type="project" value="UniProtKB-KW"/>
</dbReference>
<evidence type="ECO:0000256" key="8">
    <source>
        <dbReference type="ARBA" id="ARBA00023235"/>
    </source>
</evidence>
<sequence length="284" mass="31080">MTNKLIVGEGCKEIPACAGIWLMRIIPAIDIIDGKCVRLSQGDYNQKTVYNEDPLEVAKEFEANGIKHLHLVDLDGAKSSHVVNWKVLERIAGQTGLHVDFGGGVKTDEDIKVVFESGAKQVTGGSIAVKDAATFEGWISRYGTDKIILGADAKDGMIATHGWLESSELEVIEFIKEWNKKGIEYVICTDIAKDGMLAGTSNELYKEILSQPLIPSRGRETKNGNPFPIGEMSAGQWGLKLIASGGVAVIEDLYRLREMGCEGAIVGKAFYEGRITFKELREFV</sequence>
<comment type="similarity">
    <text evidence="4 9 10">Belongs to the HisA/HisF family.</text>
</comment>
<keyword evidence="5 9" id="KW-0963">Cytoplasm</keyword>
<comment type="pathway">
    <text evidence="3 9">Amino-acid biosynthesis; L-histidine biosynthesis; L-histidine from 5-phospho-alpha-D-ribose 1-diphosphate: step 4/9.</text>
</comment>
<evidence type="ECO:0000256" key="1">
    <source>
        <dbReference type="ARBA" id="ARBA00000901"/>
    </source>
</evidence>
<dbReference type="InterPro" id="IPR011060">
    <property type="entry name" value="RibuloseP-bd_barrel"/>
</dbReference>
<keyword evidence="6 9" id="KW-0028">Amino-acid biosynthesis</keyword>
<dbReference type="InterPro" id="IPR006062">
    <property type="entry name" value="His_biosynth"/>
</dbReference>
<keyword evidence="8 9" id="KW-0413">Isomerase</keyword>
<dbReference type="Proteomes" id="UP000248584">
    <property type="component" value="Unassembled WGS sequence"/>
</dbReference>
<comment type="subcellular location">
    <subcellularLocation>
        <location evidence="2 9">Cytoplasm</location>
    </subcellularLocation>
</comment>
<dbReference type="InterPro" id="IPR023016">
    <property type="entry name" value="HisA/PriA"/>
</dbReference>
<dbReference type="CDD" id="cd04732">
    <property type="entry name" value="HisA"/>
    <property type="match status" value="1"/>
</dbReference>
<dbReference type="SUPFAM" id="SSF51366">
    <property type="entry name" value="Ribulose-phoshate binding barrel"/>
    <property type="match status" value="1"/>
</dbReference>
<evidence type="ECO:0000256" key="5">
    <source>
        <dbReference type="ARBA" id="ARBA00022490"/>
    </source>
</evidence>
<dbReference type="PANTHER" id="PTHR43090:SF2">
    <property type="entry name" value="1-(5-PHOSPHORIBOSYL)-5-[(5-PHOSPHORIBOSYLAMINO)METHYLIDENEAMINO] IMIDAZOLE-4-CARBOXAMIDE ISOMERASE"/>
    <property type="match status" value="1"/>
</dbReference>
<feature type="active site" description="Proton acceptor" evidence="9">
    <location>
        <position position="30"/>
    </location>
</feature>
<evidence type="ECO:0000256" key="3">
    <source>
        <dbReference type="ARBA" id="ARBA00005133"/>
    </source>
</evidence>
<dbReference type="EMBL" id="QKZR01000001">
    <property type="protein sequence ID" value="PZX43423.1"/>
    <property type="molecule type" value="Genomic_DNA"/>
</dbReference>
<comment type="caution">
    <text evidence="11">The sequence shown here is derived from an EMBL/GenBank/DDBJ whole genome shotgun (WGS) entry which is preliminary data.</text>
</comment>
<organism evidence="11 12">
    <name type="scientific">Nonlabens dokdonensis</name>
    <dbReference type="NCBI Taxonomy" id="328515"/>
    <lineage>
        <taxon>Bacteria</taxon>
        <taxon>Pseudomonadati</taxon>
        <taxon>Bacteroidota</taxon>
        <taxon>Flavobacteriia</taxon>
        <taxon>Flavobacteriales</taxon>
        <taxon>Flavobacteriaceae</taxon>
        <taxon>Nonlabens</taxon>
    </lineage>
</organism>
<accession>A0ABX5Q0S2</accession>